<keyword evidence="2" id="KW-1185">Reference proteome</keyword>
<dbReference type="Gene3D" id="3.20.20.140">
    <property type="entry name" value="Metal-dependent hydrolases"/>
    <property type="match status" value="1"/>
</dbReference>
<reference evidence="1 2" key="1">
    <citation type="journal article" date="2019" name="Int. J. Syst. Evol. Microbiol.">
        <title>The Global Catalogue of Microorganisms (GCM) 10K type strain sequencing project: providing services to taxonomists for standard genome sequencing and annotation.</title>
        <authorList>
            <consortium name="The Broad Institute Genomics Platform"/>
            <consortium name="The Broad Institute Genome Sequencing Center for Infectious Disease"/>
            <person name="Wu L."/>
            <person name="Ma J."/>
        </authorList>
    </citation>
    <scope>NUCLEOTIDE SEQUENCE [LARGE SCALE GENOMIC DNA]</scope>
    <source>
        <strain evidence="1 2">JCM 14942</strain>
    </source>
</reference>
<dbReference type="RefSeq" id="WP_141004553.1">
    <property type="nucleotide sequence ID" value="NZ_BAAAOR010000009.1"/>
</dbReference>
<dbReference type="InterPro" id="IPR032466">
    <property type="entry name" value="Metal_Hydrolase"/>
</dbReference>
<dbReference type="SUPFAM" id="SSF51556">
    <property type="entry name" value="Metallo-dependent hydrolases"/>
    <property type="match status" value="1"/>
</dbReference>
<accession>A0ABN2A363</accession>
<protein>
    <recommendedName>
        <fullName evidence="3">Membrane dipeptidase (Peptidase family M19)</fullName>
    </recommendedName>
</protein>
<evidence type="ECO:0000313" key="1">
    <source>
        <dbReference type="EMBL" id="GAA1510395.1"/>
    </source>
</evidence>
<gene>
    <name evidence="1" type="ORF">GCM10009788_13500</name>
</gene>
<evidence type="ECO:0000313" key="2">
    <source>
        <dbReference type="Proteomes" id="UP001500842"/>
    </source>
</evidence>
<comment type="caution">
    <text evidence="1">The sequence shown here is derived from an EMBL/GenBank/DDBJ whole genome shotgun (WGS) entry which is preliminary data.</text>
</comment>
<evidence type="ECO:0008006" key="3">
    <source>
        <dbReference type="Google" id="ProtNLM"/>
    </source>
</evidence>
<sequence length="863" mass="92349">MSEEQVEPTSAWRRVGLAALVALSVVGVALAVPTVGPGDGTTTLAAAAEQQKSDLGVPHDDALLAPHDHNDPATKNDVSRGLAVGADAAAAVDPTTAAERKAAASYVDRERALPDPKLVPTAAHPPRTAVPADRFAMAGGCYTLSASGATFGPYYFKATRLGGYLLHTATGELTRNPNGSVALAAQPGPRADWTVSGGSGTFTFQIDGAGALVAQGGALASGATGTTFQVRLATGCPDYPEADVNVSGAPFGGTTPYQEVRGFVDAHTHGMAFEFLGGSLHCGRPWHEYGAPYALPDCSANPVAGAGTMAVESVLSGGVALDPVGWPTFKDWPAPDALVHEGTYWRWLERAWRGGQRLFVNLLVENNQLCRLYPVKRNSCDDMDSIRLQAEDMYRMQDYIDAQFGGPGKGFYRIVKDPYEARRVINAGKLAVVMGIETSIPFGCTFKSLLGRDRPACTTAEIDKSLDEMQALGVRQMELVNKFDNALAGVAGDAGETGVLVNTANFLETGTFWAMEHCDPVDGESADNPQLTLPDITAGQQDALFGALGKVLGLLPALPLYPQPAHCNRRGLTDLGVHTIAGLAKRKMVFDPDHLSVKARAASMDVIEDLRYPGVISSHSWSTPDTYPRIYRAGGFVTPYAGDSTGFVAKWRRHLGWADSRYYFGFGFGADINGLGAQGNPRGANVANPVRYPFTGLGGVTVDRQRAGQRVWDINTDGVAQYGLYPDWVEDLRQVAEAQRRGDGAKIVDDMARGAEAYLQMWERAYGVRPDSCRNPGLRMSLKKAKRLAQQMKRKHLTTAQVMAKVGQPYQRLGKKYVFCVKAKKAKGAKAKGAKSGLTKAGNATVVVKFNARGTVKKVKIRR</sequence>
<dbReference type="Proteomes" id="UP001500842">
    <property type="component" value="Unassembled WGS sequence"/>
</dbReference>
<dbReference type="EMBL" id="BAAAOR010000009">
    <property type="protein sequence ID" value="GAA1510395.1"/>
    <property type="molecule type" value="Genomic_DNA"/>
</dbReference>
<name>A0ABN2A363_9ACTN</name>
<proteinExistence type="predicted"/>
<organism evidence="1 2">
    <name type="scientific">Nocardioides humi</name>
    <dbReference type="NCBI Taxonomy" id="449461"/>
    <lineage>
        <taxon>Bacteria</taxon>
        <taxon>Bacillati</taxon>
        <taxon>Actinomycetota</taxon>
        <taxon>Actinomycetes</taxon>
        <taxon>Propionibacteriales</taxon>
        <taxon>Nocardioidaceae</taxon>
        <taxon>Nocardioides</taxon>
    </lineage>
</organism>